<keyword evidence="1" id="KW-0472">Membrane</keyword>
<protein>
    <submittedName>
        <fullName evidence="2">Transmembrane protein, putative</fullName>
    </submittedName>
</protein>
<evidence type="ECO:0000313" key="3">
    <source>
        <dbReference type="Proteomes" id="UP000009168"/>
    </source>
</evidence>
<gene>
    <name evidence="2" type="ORF">TTHERM_000942879</name>
</gene>
<dbReference type="EMBL" id="GG662797">
    <property type="protein sequence ID" value="EWS75723.1"/>
    <property type="molecule type" value="Genomic_DNA"/>
</dbReference>
<name>W7XFS9_TETTS</name>
<dbReference type="RefSeq" id="XP_012651746.1">
    <property type="nucleotide sequence ID" value="XM_012796292.1"/>
</dbReference>
<evidence type="ECO:0000256" key="1">
    <source>
        <dbReference type="SAM" id="Phobius"/>
    </source>
</evidence>
<feature type="transmembrane region" description="Helical" evidence="1">
    <location>
        <begin position="43"/>
        <end position="63"/>
    </location>
</feature>
<sequence>MKRQNSQHLLSFQIKNYCKCLQNNISFYQEKVDQINPDSCSQNLILCYLLLIGSQLYFLINLISSSSKKDRITLKIDHIIFSDSKFLLNYNIILQFYIISNQIKQKFYLIFRFLLIQNQGINSMQQNIRIPQQMLTYHFSQLFLEYFIHFNEESKRNLKNSFLDDSLCQTAFRATYIQSKSVCI</sequence>
<keyword evidence="3" id="KW-1185">Reference proteome</keyword>
<dbReference type="Proteomes" id="UP000009168">
    <property type="component" value="Unassembled WGS sequence"/>
</dbReference>
<keyword evidence="1" id="KW-1133">Transmembrane helix</keyword>
<keyword evidence="1 2" id="KW-0812">Transmembrane</keyword>
<accession>W7XFS9</accession>
<reference evidence="3" key="1">
    <citation type="journal article" date="2006" name="PLoS Biol.">
        <title>Macronuclear genome sequence of the ciliate Tetrahymena thermophila, a model eukaryote.</title>
        <authorList>
            <person name="Eisen J.A."/>
            <person name="Coyne R.S."/>
            <person name="Wu M."/>
            <person name="Wu D."/>
            <person name="Thiagarajan M."/>
            <person name="Wortman J.R."/>
            <person name="Badger J.H."/>
            <person name="Ren Q."/>
            <person name="Amedeo P."/>
            <person name="Jones K.M."/>
            <person name="Tallon L.J."/>
            <person name="Delcher A.L."/>
            <person name="Salzberg S.L."/>
            <person name="Silva J.C."/>
            <person name="Haas B.J."/>
            <person name="Majoros W.H."/>
            <person name="Farzad M."/>
            <person name="Carlton J.M."/>
            <person name="Smith R.K. Jr."/>
            <person name="Garg J."/>
            <person name="Pearlman R.E."/>
            <person name="Karrer K.M."/>
            <person name="Sun L."/>
            <person name="Manning G."/>
            <person name="Elde N.C."/>
            <person name="Turkewitz A.P."/>
            <person name="Asai D.J."/>
            <person name="Wilkes D.E."/>
            <person name="Wang Y."/>
            <person name="Cai H."/>
            <person name="Collins K."/>
            <person name="Stewart B.A."/>
            <person name="Lee S.R."/>
            <person name="Wilamowska K."/>
            <person name="Weinberg Z."/>
            <person name="Ruzzo W.L."/>
            <person name="Wloga D."/>
            <person name="Gaertig J."/>
            <person name="Frankel J."/>
            <person name="Tsao C.-C."/>
            <person name="Gorovsky M.A."/>
            <person name="Keeling P.J."/>
            <person name="Waller R.F."/>
            <person name="Patron N.J."/>
            <person name="Cherry J.M."/>
            <person name="Stover N.A."/>
            <person name="Krieger C.J."/>
            <person name="del Toro C."/>
            <person name="Ryder H.F."/>
            <person name="Williamson S.C."/>
            <person name="Barbeau R.A."/>
            <person name="Hamilton E.P."/>
            <person name="Orias E."/>
        </authorList>
    </citation>
    <scope>NUCLEOTIDE SEQUENCE [LARGE SCALE GENOMIC DNA]</scope>
    <source>
        <strain evidence="3">SB210</strain>
    </source>
</reference>
<dbReference type="InParanoid" id="W7XFS9"/>
<organism evidence="2 3">
    <name type="scientific">Tetrahymena thermophila (strain SB210)</name>
    <dbReference type="NCBI Taxonomy" id="312017"/>
    <lineage>
        <taxon>Eukaryota</taxon>
        <taxon>Sar</taxon>
        <taxon>Alveolata</taxon>
        <taxon>Ciliophora</taxon>
        <taxon>Intramacronucleata</taxon>
        <taxon>Oligohymenophorea</taxon>
        <taxon>Hymenostomatida</taxon>
        <taxon>Tetrahymenina</taxon>
        <taxon>Tetrahymenidae</taxon>
        <taxon>Tetrahymena</taxon>
    </lineage>
</organism>
<evidence type="ECO:0000313" key="2">
    <source>
        <dbReference type="EMBL" id="EWS75723.1"/>
    </source>
</evidence>
<dbReference type="GeneID" id="24441178"/>
<proteinExistence type="predicted"/>
<dbReference type="KEGG" id="tet:TTHERM_000942879"/>
<dbReference type="AlphaFoldDB" id="W7XFS9"/>